<accession>A0A063Y2X5</accession>
<dbReference type="InterPro" id="IPR001623">
    <property type="entry name" value="DnaJ_domain"/>
</dbReference>
<dbReference type="SUPFAM" id="SSF46565">
    <property type="entry name" value="Chaperone J-domain"/>
    <property type="match status" value="1"/>
</dbReference>
<dbReference type="Pfam" id="PF00226">
    <property type="entry name" value="DnaJ"/>
    <property type="match status" value="1"/>
</dbReference>
<dbReference type="RefSeq" id="WP_036546231.1">
    <property type="nucleotide sequence ID" value="NZ_JMSZ01000021.1"/>
</dbReference>
<dbReference type="AlphaFoldDB" id="A0A063Y2X5"/>
<evidence type="ECO:0000256" key="1">
    <source>
        <dbReference type="ARBA" id="ARBA00023186"/>
    </source>
</evidence>
<sequence length="195" mass="22895">MSQSHDWLCSSVLVELLREHPEGLSEHALLTRLQQRRYIHIDADGFHDLVKLFRMHFLLFHRLYQLRDELHARKQGTLAIHTLCIRLLPYQTGSSGVEIEDPLRAYYLDLDQLRSTTEIELESMLSRFWSALKTPISSADRQWALSLLELDEQASDQQIKQSWRRLAMRHHPDRGGDEELLKQLNQAVSLLLPRH</sequence>
<gene>
    <name evidence="3" type="ORF">ADINL_1656</name>
</gene>
<comment type="caution">
    <text evidence="3">The sequence shown here is derived from an EMBL/GenBank/DDBJ whole genome shotgun (WGS) entry which is preliminary data.</text>
</comment>
<dbReference type="Pfam" id="PF12339">
    <property type="entry name" value="DNAJ_related"/>
    <property type="match status" value="1"/>
</dbReference>
<dbReference type="InterPro" id="IPR036869">
    <property type="entry name" value="J_dom_sf"/>
</dbReference>
<evidence type="ECO:0000259" key="2">
    <source>
        <dbReference type="PROSITE" id="PS50076"/>
    </source>
</evidence>
<name>A0A063Y2X5_9GAMM</name>
<protein>
    <submittedName>
        <fullName evidence="3">DnaJ-related protein</fullName>
    </submittedName>
</protein>
<dbReference type="PROSITE" id="PS50076">
    <property type="entry name" value="DNAJ_2"/>
    <property type="match status" value="1"/>
</dbReference>
<dbReference type="OrthoDB" id="581986at2"/>
<reference evidence="3 4" key="1">
    <citation type="journal article" date="2005" name="Int. J. Syst. Evol. Microbiol.">
        <title>Nitrincola lacisaponensis gen. nov., sp. nov., a novel alkaliphilic bacterium isolated from an alkaline, saline lake.</title>
        <authorList>
            <person name="Dimitriu P.A."/>
            <person name="Shukla S.K."/>
            <person name="Conradt J."/>
            <person name="Marquez M.C."/>
            <person name="Ventosa A."/>
            <person name="Maglia A."/>
            <person name="Peyton B.M."/>
            <person name="Pinkart H.C."/>
            <person name="Mormile M.R."/>
        </authorList>
    </citation>
    <scope>NUCLEOTIDE SEQUENCE [LARGE SCALE GENOMIC DNA]</scope>
    <source>
        <strain evidence="3 4">4CA</strain>
    </source>
</reference>
<organism evidence="3 4">
    <name type="scientific">Nitrincola lacisaponensis</name>
    <dbReference type="NCBI Taxonomy" id="267850"/>
    <lineage>
        <taxon>Bacteria</taxon>
        <taxon>Pseudomonadati</taxon>
        <taxon>Pseudomonadota</taxon>
        <taxon>Gammaproteobacteria</taxon>
        <taxon>Oceanospirillales</taxon>
        <taxon>Oceanospirillaceae</taxon>
        <taxon>Nitrincola</taxon>
    </lineage>
</organism>
<evidence type="ECO:0000313" key="4">
    <source>
        <dbReference type="Proteomes" id="UP000027318"/>
    </source>
</evidence>
<keyword evidence="1" id="KW-0143">Chaperone</keyword>
<dbReference type="Proteomes" id="UP000027318">
    <property type="component" value="Unassembled WGS sequence"/>
</dbReference>
<dbReference type="SMART" id="SM00271">
    <property type="entry name" value="DnaJ"/>
    <property type="match status" value="1"/>
</dbReference>
<dbReference type="InterPro" id="IPR021059">
    <property type="entry name" value="DnaJ-related_N"/>
</dbReference>
<dbReference type="Gene3D" id="1.10.287.110">
    <property type="entry name" value="DnaJ domain"/>
    <property type="match status" value="1"/>
</dbReference>
<evidence type="ECO:0000313" key="3">
    <source>
        <dbReference type="EMBL" id="KDE40019.1"/>
    </source>
</evidence>
<proteinExistence type="predicted"/>
<keyword evidence="4" id="KW-1185">Reference proteome</keyword>
<dbReference type="EMBL" id="JMSZ01000021">
    <property type="protein sequence ID" value="KDE40019.1"/>
    <property type="molecule type" value="Genomic_DNA"/>
</dbReference>
<dbReference type="STRING" id="267850.ADINL_1656"/>
<feature type="domain" description="J" evidence="2">
    <location>
        <begin position="143"/>
        <end position="195"/>
    </location>
</feature>
<dbReference type="CDD" id="cd06257">
    <property type="entry name" value="DnaJ"/>
    <property type="match status" value="1"/>
</dbReference>